<keyword evidence="6" id="KW-0472">Membrane</keyword>
<dbReference type="Pfam" id="PF16555">
    <property type="entry name" value="GramPos_pilinD1"/>
    <property type="match status" value="1"/>
</dbReference>
<dbReference type="Pfam" id="PF00746">
    <property type="entry name" value="Gram_pos_anchor"/>
    <property type="match status" value="1"/>
</dbReference>
<name>A0AAW8TZ90_9ENTE</name>
<accession>A0AAW8TZ90</accession>
<evidence type="ECO:0000256" key="5">
    <source>
        <dbReference type="ARBA" id="ARBA00023088"/>
    </source>
</evidence>
<dbReference type="PANTHER" id="PTHR36108:SF13">
    <property type="entry name" value="COLOSSIN-B-RELATED"/>
    <property type="match status" value="1"/>
</dbReference>
<evidence type="ECO:0000256" key="6">
    <source>
        <dbReference type="SAM" id="Phobius"/>
    </source>
</evidence>
<dbReference type="InterPro" id="IPR041033">
    <property type="entry name" value="SpaA_PFL_dom_1"/>
</dbReference>
<dbReference type="RefSeq" id="WP_311834836.1">
    <property type="nucleotide sequence ID" value="NZ_JARQBJ010000001.1"/>
</dbReference>
<dbReference type="NCBIfam" id="TIGR01167">
    <property type="entry name" value="LPXTG_anchor"/>
    <property type="match status" value="1"/>
</dbReference>
<feature type="domain" description="SpaA-like prealbumin fold" evidence="9">
    <location>
        <begin position="471"/>
        <end position="571"/>
    </location>
</feature>
<evidence type="ECO:0000256" key="2">
    <source>
        <dbReference type="ARBA" id="ARBA00022512"/>
    </source>
</evidence>
<dbReference type="Proteomes" id="UP001256711">
    <property type="component" value="Unassembled WGS sequence"/>
</dbReference>
<dbReference type="Pfam" id="PF17802">
    <property type="entry name" value="SpaA"/>
    <property type="match status" value="2"/>
</dbReference>
<protein>
    <submittedName>
        <fullName evidence="10">SpaH/EbpB family LPXTG-anchored major pilin</fullName>
    </submittedName>
</protein>
<dbReference type="AlphaFoldDB" id="A0AAW8TZ90"/>
<dbReference type="Gene3D" id="2.60.40.10">
    <property type="entry name" value="Immunoglobulins"/>
    <property type="match status" value="3"/>
</dbReference>
<evidence type="ECO:0000259" key="7">
    <source>
        <dbReference type="Pfam" id="PF00746"/>
    </source>
</evidence>
<organism evidence="10 11">
    <name type="scientific">Enterococcus asini</name>
    <dbReference type="NCBI Taxonomy" id="57732"/>
    <lineage>
        <taxon>Bacteria</taxon>
        <taxon>Bacillati</taxon>
        <taxon>Bacillota</taxon>
        <taxon>Bacilli</taxon>
        <taxon>Lactobacillales</taxon>
        <taxon>Enterococcaceae</taxon>
        <taxon>Enterococcus</taxon>
    </lineage>
</organism>
<evidence type="ECO:0000259" key="9">
    <source>
        <dbReference type="Pfam" id="PF17802"/>
    </source>
</evidence>
<evidence type="ECO:0000256" key="1">
    <source>
        <dbReference type="ARBA" id="ARBA00007257"/>
    </source>
</evidence>
<comment type="similarity">
    <text evidence="1">Belongs to the serine-aspartate repeat-containing protein (SDr) family.</text>
</comment>
<keyword evidence="3" id="KW-0964">Secreted</keyword>
<dbReference type="InterPro" id="IPR013783">
    <property type="entry name" value="Ig-like_fold"/>
</dbReference>
<dbReference type="InterPro" id="IPR026466">
    <property type="entry name" value="Fim_isopep_form_D2_dom"/>
</dbReference>
<evidence type="ECO:0000313" key="11">
    <source>
        <dbReference type="Proteomes" id="UP001256711"/>
    </source>
</evidence>
<keyword evidence="6" id="KW-1133">Transmembrane helix</keyword>
<feature type="domain" description="Gram-positive cocci surface proteins LPxTG" evidence="7">
    <location>
        <begin position="576"/>
        <end position="614"/>
    </location>
</feature>
<comment type="caution">
    <text evidence="10">The sequence shown here is derived from an EMBL/GenBank/DDBJ whole genome shotgun (WGS) entry which is preliminary data.</text>
</comment>
<keyword evidence="2" id="KW-0134">Cell wall</keyword>
<evidence type="ECO:0000259" key="8">
    <source>
        <dbReference type="Pfam" id="PF16555"/>
    </source>
</evidence>
<keyword evidence="6" id="KW-0812">Transmembrane</keyword>
<dbReference type="InterPro" id="IPR019931">
    <property type="entry name" value="LPXTG_anchor"/>
</dbReference>
<feature type="domain" description="Gram-positive pilin subunit D1 N-terminal" evidence="8">
    <location>
        <begin position="38"/>
        <end position="187"/>
    </location>
</feature>
<dbReference type="NCBIfam" id="NF033902">
    <property type="entry name" value="iso_D2_wall_anc"/>
    <property type="match status" value="1"/>
</dbReference>
<gene>
    <name evidence="10" type="ORF">P7H43_00955</name>
</gene>
<feature type="domain" description="SpaA-like prealbumin fold" evidence="9">
    <location>
        <begin position="193"/>
        <end position="308"/>
    </location>
</feature>
<proteinExistence type="inferred from homology"/>
<dbReference type="Gene3D" id="2.60.40.740">
    <property type="match status" value="1"/>
</dbReference>
<dbReference type="InterPro" id="IPR048052">
    <property type="entry name" value="FM1-like"/>
</dbReference>
<keyword evidence="4" id="KW-0732">Signal</keyword>
<evidence type="ECO:0000313" key="10">
    <source>
        <dbReference type="EMBL" id="MDT2809065.1"/>
    </source>
</evidence>
<dbReference type="PANTHER" id="PTHR36108">
    <property type="entry name" value="COLOSSIN-B-RELATED"/>
    <property type="match status" value="1"/>
</dbReference>
<evidence type="ECO:0000256" key="4">
    <source>
        <dbReference type="ARBA" id="ARBA00022729"/>
    </source>
</evidence>
<feature type="transmembrane region" description="Helical" evidence="6">
    <location>
        <begin position="590"/>
        <end position="610"/>
    </location>
</feature>
<dbReference type="EMBL" id="JARQBJ010000001">
    <property type="protein sequence ID" value="MDT2809065.1"/>
    <property type="molecule type" value="Genomic_DNA"/>
</dbReference>
<reference evidence="10" key="1">
    <citation type="submission" date="2023-03" db="EMBL/GenBank/DDBJ databases">
        <authorList>
            <person name="Shen W."/>
            <person name="Cai J."/>
        </authorList>
    </citation>
    <scope>NUCLEOTIDE SEQUENCE</scope>
    <source>
        <strain evidence="10">B226-2</strain>
    </source>
</reference>
<evidence type="ECO:0000256" key="3">
    <source>
        <dbReference type="ARBA" id="ARBA00022525"/>
    </source>
</evidence>
<sequence>MKKKSNWRTILATLIMVLPFVLGFGASNGIQASAAEGDATITIHKKKMLSLPGDIQNTGDLMDEQFGDYEPLPGVTFTIYDVTEEFYEAYTGEATQQDALDAVKDLDPTTLTKVDSGVTDKDGELPFLNIPKKSGDQDAVYLIVETPKDGVTVASNMVVAFPVYQMNEDGTYTEKELSDIHLYPKNVVTTDGALQVTKKGTAEGELLNGAEFVISRVVDGETQYISDAKDGLYTWTPNKDEAQKFITGNDYTIGEDGITSTTGEKGILNVSGLEVGDYTLIETKAPDNAGLIASETEKPFTVTESTTTDAPVEVPVNNDTMKVEKTTPNLDGKDVEIGAPIDYQISTNIPLGIADKNEDGSNYYTVFTLTDTHSEFLTFVNDSKKYSLKMEDTVIDPANYTITEGENSFVVKINAEYIPSLTPGAQLVFDYQMYLNENATPDQGFDNIADVDTDHTEDTSDKVTVITGGEKFIKKDQDTDKTLAGAVFVVKNEDGKYLVIDKNTKAISWVESITDDAKFTTGADGLIDLQGLEYGDYTLVEIQAPDGYVTPETPNNETDFTVAEGSYTDAVEISIPNKHKGSLPSTGGKGIVAFVAVGVVAIAGAGLYFMKGRKHIEG</sequence>
<dbReference type="InterPro" id="IPR032364">
    <property type="entry name" value="GramPos_pilinD1_N"/>
</dbReference>
<dbReference type="NCBIfam" id="TIGR04226">
    <property type="entry name" value="RrgB_K2N_iso_D2"/>
    <property type="match status" value="1"/>
</dbReference>
<keyword evidence="5" id="KW-0572">Peptidoglycan-anchor</keyword>